<name>A0ACC2TLY7_9FUNG</name>
<sequence length="121" mass="12940">MQPQGTGRKREISLEVETLSADQSPPSPPDPPSDKESSPLSGPTILHLFHDLSRNSEPKDSDCNESDSYGYSVLAVPETVLVPYKLCYEKTATTSCPPLDEAKAMVACCGDPHVCSFAGKG</sequence>
<accession>A0ACC2TLY7</accession>
<evidence type="ECO:0000313" key="1">
    <source>
        <dbReference type="EMBL" id="KAJ9075629.1"/>
    </source>
</evidence>
<comment type="caution">
    <text evidence="1">The sequence shown here is derived from an EMBL/GenBank/DDBJ whole genome shotgun (WGS) entry which is preliminary data.</text>
</comment>
<keyword evidence="2" id="KW-1185">Reference proteome</keyword>
<organism evidence="1 2">
    <name type="scientific">Entomophthora muscae</name>
    <dbReference type="NCBI Taxonomy" id="34485"/>
    <lineage>
        <taxon>Eukaryota</taxon>
        <taxon>Fungi</taxon>
        <taxon>Fungi incertae sedis</taxon>
        <taxon>Zoopagomycota</taxon>
        <taxon>Entomophthoromycotina</taxon>
        <taxon>Entomophthoromycetes</taxon>
        <taxon>Entomophthorales</taxon>
        <taxon>Entomophthoraceae</taxon>
        <taxon>Entomophthora</taxon>
    </lineage>
</organism>
<gene>
    <name evidence="1" type="ORF">DSO57_1034059</name>
</gene>
<protein>
    <submittedName>
        <fullName evidence="1">Uncharacterized protein</fullName>
    </submittedName>
</protein>
<evidence type="ECO:0000313" key="2">
    <source>
        <dbReference type="Proteomes" id="UP001165960"/>
    </source>
</evidence>
<dbReference type="EMBL" id="QTSX02002407">
    <property type="protein sequence ID" value="KAJ9075629.1"/>
    <property type="molecule type" value="Genomic_DNA"/>
</dbReference>
<dbReference type="Proteomes" id="UP001165960">
    <property type="component" value="Unassembled WGS sequence"/>
</dbReference>
<reference evidence="1" key="1">
    <citation type="submission" date="2022-04" db="EMBL/GenBank/DDBJ databases">
        <title>Genome of the entomopathogenic fungus Entomophthora muscae.</title>
        <authorList>
            <person name="Elya C."/>
            <person name="Lovett B.R."/>
            <person name="Lee E."/>
            <person name="Macias A.M."/>
            <person name="Hajek A.E."/>
            <person name="De Bivort B.L."/>
            <person name="Kasson M.T."/>
            <person name="De Fine Licht H.H."/>
            <person name="Stajich J.E."/>
        </authorList>
    </citation>
    <scope>NUCLEOTIDE SEQUENCE</scope>
    <source>
        <strain evidence="1">Berkeley</strain>
    </source>
</reference>
<proteinExistence type="predicted"/>